<dbReference type="EMBL" id="JAENBP010000012">
    <property type="protein sequence ID" value="MBJ8350422.1"/>
    <property type="molecule type" value="Genomic_DNA"/>
</dbReference>
<keyword evidence="4" id="KW-0547">Nucleotide-binding</keyword>
<sequence length="339" mass="38089">MPQKTIKTTTCGKLYLAGEYAILTPNQVAIIKDIPIYMTAQVSPSKDFQLSSDMFDYSVDLSDDDHYALIQESVKTMASYLKLQNKTLAPFSLQITGKMEKDGKKIGIGSSGSVTVLTLKALSLFYQLKLSKEELFKLAVYTLLKRGDNGSMGDIACIVYETLIYYRSFDRHRVKNWLLEMTLQELLEKDWGFTIKPVKTNLSFTFLVGWTKQPSISSQMIKKVQASISSSFLSTSKKEVDDLYVALETGHKEKTKKSLSTLGQLLEDLHPSIYSPQLRALKNATYQLDAVAKSSGAGGGDCGIALVFDDRSRLEIIKRWEQENISLLYQEKVRGLHDK</sequence>
<protein>
    <recommendedName>
        <fullName evidence="2">phosphomevalonate kinase</fullName>
        <ecNumber evidence="2">2.7.4.2</ecNumber>
    </recommendedName>
</protein>
<comment type="pathway">
    <text evidence="1">Isoprenoid biosynthesis; isopentenyl diphosphate biosynthesis via mevalonate pathway; isopentenyl diphosphate from (R)-mevalonate: step 2/3.</text>
</comment>
<dbReference type="GO" id="GO:0004631">
    <property type="term" value="F:phosphomevalonate kinase activity"/>
    <property type="evidence" value="ECO:0007669"/>
    <property type="project" value="UniProtKB-EC"/>
</dbReference>
<keyword evidence="5 9" id="KW-0418">Kinase</keyword>
<dbReference type="RefSeq" id="WP_199568346.1">
    <property type="nucleotide sequence ID" value="NZ_JAENBP010000012.1"/>
</dbReference>
<dbReference type="InterPro" id="IPR014721">
    <property type="entry name" value="Ribsml_uS5_D2-typ_fold_subgr"/>
</dbReference>
<dbReference type="NCBIfam" id="TIGR01220">
    <property type="entry name" value="Pmev_kin_Gr_pos"/>
    <property type="match status" value="1"/>
</dbReference>
<dbReference type="Pfam" id="PF00288">
    <property type="entry name" value="GHMP_kinases_N"/>
    <property type="match status" value="1"/>
</dbReference>
<evidence type="ECO:0000256" key="4">
    <source>
        <dbReference type="ARBA" id="ARBA00022741"/>
    </source>
</evidence>
<dbReference type="PANTHER" id="PTHR31814">
    <property type="match status" value="1"/>
</dbReference>
<dbReference type="Gene3D" id="3.30.70.890">
    <property type="entry name" value="GHMP kinase, C-terminal domain"/>
    <property type="match status" value="1"/>
</dbReference>
<dbReference type="Gene3D" id="3.30.230.10">
    <property type="match status" value="1"/>
</dbReference>
<evidence type="ECO:0000259" key="8">
    <source>
        <dbReference type="Pfam" id="PF08544"/>
    </source>
</evidence>
<evidence type="ECO:0000256" key="5">
    <source>
        <dbReference type="ARBA" id="ARBA00022777"/>
    </source>
</evidence>
<name>A0A934PBA1_9STRE</name>
<reference evidence="9 10" key="1">
    <citation type="journal article" date="2021" name="Int. J. Syst. Evol. Microbiol.">
        <title>Streptococcus vicugnae sp. nov., isolated from faeces of alpacas (Vicugna pacos) and cattle (Bos taurus), Streptococcus zalophi sp. nov., and Streptococcus pacificus sp. nov., isolated from respiratory tract of California sea lions (Zalophus californianus).</title>
        <authorList>
            <person name="Volokhov D.V."/>
            <person name="Zagorodnyaya T.A."/>
            <person name="Shen Z."/>
            <person name="Blom J."/>
            <person name="Furtak V.A."/>
            <person name="Eisenberg T."/>
            <person name="Fan P."/>
            <person name="Jeong K.C."/>
            <person name="Gao Y."/>
            <person name="Zhang S."/>
            <person name="Amselle M."/>
        </authorList>
    </citation>
    <scope>NUCLEOTIDE SEQUENCE [LARGE SCALE GENOMIC DNA]</scope>
    <source>
        <strain evidence="10">CSL7508-lung</strain>
    </source>
</reference>
<dbReference type="SUPFAM" id="SSF54211">
    <property type="entry name" value="Ribosomal protein S5 domain 2-like"/>
    <property type="match status" value="1"/>
</dbReference>
<keyword evidence="6" id="KW-0067">ATP-binding</keyword>
<evidence type="ECO:0000256" key="1">
    <source>
        <dbReference type="ARBA" id="ARBA00005017"/>
    </source>
</evidence>
<organism evidence="9 10">
    <name type="scientific">Streptococcus zalophi</name>
    <dbReference type="NCBI Taxonomy" id="640031"/>
    <lineage>
        <taxon>Bacteria</taxon>
        <taxon>Bacillati</taxon>
        <taxon>Bacillota</taxon>
        <taxon>Bacilli</taxon>
        <taxon>Lactobacillales</taxon>
        <taxon>Streptococcaceae</taxon>
        <taxon>Streptococcus</taxon>
    </lineage>
</organism>
<dbReference type="Pfam" id="PF08544">
    <property type="entry name" value="GHMP_kinases_C"/>
    <property type="match status" value="1"/>
</dbReference>
<dbReference type="InterPro" id="IPR005917">
    <property type="entry name" value="Pmev_kinase_bact"/>
</dbReference>
<dbReference type="AlphaFoldDB" id="A0A934PBA1"/>
<dbReference type="InterPro" id="IPR035102">
    <property type="entry name" value="Phosphomevalonate_kinase"/>
</dbReference>
<evidence type="ECO:0000259" key="7">
    <source>
        <dbReference type="Pfam" id="PF00288"/>
    </source>
</evidence>
<dbReference type="EC" id="2.7.4.2" evidence="2"/>
<evidence type="ECO:0000256" key="3">
    <source>
        <dbReference type="ARBA" id="ARBA00022679"/>
    </source>
</evidence>
<dbReference type="PANTHER" id="PTHR31814:SF2">
    <property type="entry name" value="PHOSPHOMEVALONATE KINASE"/>
    <property type="match status" value="1"/>
</dbReference>
<evidence type="ECO:0000313" key="9">
    <source>
        <dbReference type="EMBL" id="MBJ8350422.1"/>
    </source>
</evidence>
<dbReference type="InterPro" id="IPR006204">
    <property type="entry name" value="GHMP_kinase_N_dom"/>
</dbReference>
<keyword evidence="3 9" id="KW-0808">Transferase</keyword>
<feature type="domain" description="GHMP kinase N-terminal" evidence="7">
    <location>
        <begin position="77"/>
        <end position="160"/>
    </location>
</feature>
<dbReference type="SUPFAM" id="SSF55060">
    <property type="entry name" value="GHMP Kinase, C-terminal domain"/>
    <property type="match status" value="1"/>
</dbReference>
<keyword evidence="10" id="KW-1185">Reference proteome</keyword>
<comment type="caution">
    <text evidence="9">The sequence shown here is derived from an EMBL/GenBank/DDBJ whole genome shotgun (WGS) entry which is preliminary data.</text>
</comment>
<evidence type="ECO:0000256" key="2">
    <source>
        <dbReference type="ARBA" id="ARBA00012958"/>
    </source>
</evidence>
<evidence type="ECO:0000256" key="6">
    <source>
        <dbReference type="ARBA" id="ARBA00022840"/>
    </source>
</evidence>
<evidence type="ECO:0000313" key="10">
    <source>
        <dbReference type="Proteomes" id="UP000644875"/>
    </source>
</evidence>
<dbReference type="Proteomes" id="UP000644875">
    <property type="component" value="Unassembled WGS sequence"/>
</dbReference>
<dbReference type="GO" id="GO:0005524">
    <property type="term" value="F:ATP binding"/>
    <property type="evidence" value="ECO:0007669"/>
    <property type="project" value="UniProtKB-KW"/>
</dbReference>
<feature type="domain" description="GHMP kinase C-terminal" evidence="8">
    <location>
        <begin position="257"/>
        <end position="322"/>
    </location>
</feature>
<dbReference type="InterPro" id="IPR013750">
    <property type="entry name" value="GHMP_kinase_C_dom"/>
</dbReference>
<proteinExistence type="predicted"/>
<accession>A0A934PBA1</accession>
<dbReference type="InterPro" id="IPR036554">
    <property type="entry name" value="GHMP_kinase_C_sf"/>
</dbReference>
<dbReference type="InterPro" id="IPR020568">
    <property type="entry name" value="Ribosomal_Su5_D2-typ_SF"/>
</dbReference>
<gene>
    <name evidence="9" type="ORF">JHK64_07270</name>
</gene>